<feature type="compositionally biased region" description="Basic and acidic residues" evidence="2">
    <location>
        <begin position="106"/>
        <end position="116"/>
    </location>
</feature>
<proteinExistence type="predicted"/>
<dbReference type="EMBL" id="HBIZ01058727">
    <property type="protein sequence ID" value="CAE0784144.1"/>
    <property type="molecule type" value="Transcribed_RNA"/>
</dbReference>
<protein>
    <submittedName>
        <fullName evidence="3">Uncharacterized protein</fullName>
    </submittedName>
</protein>
<keyword evidence="1" id="KW-0175">Coiled coil</keyword>
<accession>A0A7S4C1L8</accession>
<evidence type="ECO:0000256" key="1">
    <source>
        <dbReference type="SAM" id="Coils"/>
    </source>
</evidence>
<evidence type="ECO:0000256" key="2">
    <source>
        <dbReference type="SAM" id="MobiDB-lite"/>
    </source>
</evidence>
<feature type="coiled-coil region" evidence="1">
    <location>
        <begin position="145"/>
        <end position="172"/>
    </location>
</feature>
<reference evidence="3" key="1">
    <citation type="submission" date="2021-01" db="EMBL/GenBank/DDBJ databases">
        <authorList>
            <person name="Corre E."/>
            <person name="Pelletier E."/>
            <person name="Niang G."/>
            <person name="Scheremetjew M."/>
            <person name="Finn R."/>
            <person name="Kale V."/>
            <person name="Holt S."/>
            <person name="Cochrane G."/>
            <person name="Meng A."/>
            <person name="Brown T."/>
            <person name="Cohen L."/>
        </authorList>
    </citation>
    <scope>NUCLEOTIDE SEQUENCE</scope>
    <source>
        <strain evidence="3">CCMP645</strain>
    </source>
</reference>
<organism evidence="3">
    <name type="scientific">Chrysotila carterae</name>
    <name type="common">Marine alga</name>
    <name type="synonym">Syracosphaera carterae</name>
    <dbReference type="NCBI Taxonomy" id="13221"/>
    <lineage>
        <taxon>Eukaryota</taxon>
        <taxon>Haptista</taxon>
        <taxon>Haptophyta</taxon>
        <taxon>Prymnesiophyceae</taxon>
        <taxon>Isochrysidales</taxon>
        <taxon>Isochrysidaceae</taxon>
        <taxon>Chrysotila</taxon>
    </lineage>
</organism>
<feature type="coiled-coil region" evidence="1">
    <location>
        <begin position="198"/>
        <end position="225"/>
    </location>
</feature>
<sequence>MPADDNLEREINIDDLLFLERLYWPDIFSSEAGHTQCAEAAEAKIQRSSKASYMLAEAFGRSPPVILPCKYVRKELEAQAAYIGTLEQVVRRGEKEKTAARTQRRQSTDSRRLREENRLMHSKAEALGRQLQAAHERCLRGERVNAEWRAQLQALRQSEAKLRQELEVARTSQNTRRAAAQSSLAASHATESALRDALRQTREKLALSESECAELQRTVAHLRAMLSQTMRCMAAEAEQAHG</sequence>
<dbReference type="AlphaFoldDB" id="A0A7S4C1L8"/>
<feature type="region of interest" description="Disordered" evidence="2">
    <location>
        <begin position="93"/>
        <end position="116"/>
    </location>
</feature>
<gene>
    <name evidence="3" type="ORF">PCAR00345_LOCUS36849</name>
</gene>
<evidence type="ECO:0000313" key="3">
    <source>
        <dbReference type="EMBL" id="CAE0784144.1"/>
    </source>
</evidence>
<name>A0A7S4C1L8_CHRCT</name>